<evidence type="ECO:0000256" key="6">
    <source>
        <dbReference type="ARBA" id="ARBA00023136"/>
    </source>
</evidence>
<dbReference type="Proteomes" id="UP001604336">
    <property type="component" value="Unassembled WGS sequence"/>
</dbReference>
<accession>A0ABD1PRK2</accession>
<evidence type="ECO:0000256" key="5">
    <source>
        <dbReference type="ARBA" id="ARBA00022989"/>
    </source>
</evidence>
<keyword evidence="9" id="KW-1185">Reference proteome</keyword>
<dbReference type="PANTHER" id="PTHR11926">
    <property type="entry name" value="GLUCOSYL/GLUCURONOSYL TRANSFERASES"/>
    <property type="match status" value="1"/>
</dbReference>
<dbReference type="AlphaFoldDB" id="A0ABD1PRK2"/>
<dbReference type="Pfam" id="PF00201">
    <property type="entry name" value="UDPGT"/>
    <property type="match status" value="1"/>
</dbReference>
<evidence type="ECO:0000256" key="3">
    <source>
        <dbReference type="ARBA" id="ARBA00022679"/>
    </source>
</evidence>
<dbReference type="GO" id="GO:0016740">
    <property type="term" value="F:transferase activity"/>
    <property type="evidence" value="ECO:0007669"/>
    <property type="project" value="UniProtKB-KW"/>
</dbReference>
<comment type="similarity">
    <text evidence="2">Belongs to the UDP-glycosyltransferase family.</text>
</comment>
<organism evidence="8 9">
    <name type="scientific">Abeliophyllum distichum</name>
    <dbReference type="NCBI Taxonomy" id="126358"/>
    <lineage>
        <taxon>Eukaryota</taxon>
        <taxon>Viridiplantae</taxon>
        <taxon>Streptophyta</taxon>
        <taxon>Embryophyta</taxon>
        <taxon>Tracheophyta</taxon>
        <taxon>Spermatophyta</taxon>
        <taxon>Magnoliopsida</taxon>
        <taxon>eudicotyledons</taxon>
        <taxon>Gunneridae</taxon>
        <taxon>Pentapetalae</taxon>
        <taxon>asterids</taxon>
        <taxon>lamiids</taxon>
        <taxon>Lamiales</taxon>
        <taxon>Oleaceae</taxon>
        <taxon>Forsythieae</taxon>
        <taxon>Abeliophyllum</taxon>
    </lineage>
</organism>
<keyword evidence="6 7" id="KW-0472">Membrane</keyword>
<protein>
    <submittedName>
        <fullName evidence="8">UDP-glycosyltransferase 83A1</fullName>
    </submittedName>
</protein>
<evidence type="ECO:0000313" key="9">
    <source>
        <dbReference type="Proteomes" id="UP001604336"/>
    </source>
</evidence>
<dbReference type="Gene3D" id="3.40.50.2000">
    <property type="entry name" value="Glycogen Phosphorylase B"/>
    <property type="match status" value="2"/>
</dbReference>
<name>A0ABD1PRK2_9LAMI</name>
<keyword evidence="5 7" id="KW-1133">Transmembrane helix</keyword>
<evidence type="ECO:0000256" key="2">
    <source>
        <dbReference type="ARBA" id="ARBA00009995"/>
    </source>
</evidence>
<dbReference type="SUPFAM" id="SSF53756">
    <property type="entry name" value="UDP-Glycosyltransferase/glycogen phosphorylase"/>
    <property type="match status" value="1"/>
</dbReference>
<dbReference type="InterPro" id="IPR002213">
    <property type="entry name" value="UDP_glucos_trans"/>
</dbReference>
<comment type="subcellular location">
    <subcellularLocation>
        <location evidence="1">Membrane</location>
    </subcellularLocation>
</comment>
<dbReference type="Pfam" id="PF03669">
    <property type="entry name" value="ASTER"/>
    <property type="match status" value="1"/>
</dbReference>
<gene>
    <name evidence="8" type="ORF">Adt_41027</name>
</gene>
<reference evidence="9" key="1">
    <citation type="submission" date="2024-07" db="EMBL/GenBank/DDBJ databases">
        <title>Two chromosome-level genome assemblies of Korean endemic species Abeliophyllum distichum and Forsythia ovata (Oleaceae).</title>
        <authorList>
            <person name="Jang H."/>
        </authorList>
    </citation>
    <scope>NUCLEOTIDE SEQUENCE [LARGE SCALE GENOMIC DNA]</scope>
</reference>
<keyword evidence="4 7" id="KW-0812">Transmembrane</keyword>
<dbReference type="CDD" id="cd03784">
    <property type="entry name" value="GT1_Gtf-like"/>
    <property type="match status" value="1"/>
</dbReference>
<sequence>MASQSNDPRQPSAARPYKPSIVAPQDLPIDYSGFIAVVFGVFGAMFRYKLCSWLAIIFCAQSLANMRNVENDLKQISMAMMFGIMGLVTNYMGLGPRSSPKRAMMQGELINLTDEIPSWRRNELSWSFLGDLKTQKIFFECSLTAEQTAHHAKWLLCNTFDEIESSACKLIPKICPVGPLLSSNNLKSSTSGGSFWVEDTTCLSWLDKQPVGSVIYISFGSIAVFSQEQLHELALGLELSGRPFLWVVRSNLANGLNAQYPNGFLKRVAEHAKIVEWAPQEKVLAHSSVGCFLSHCGCNSTMEGLSMGVPFLCWSYFADQFHNQNYICDMWKIGLRLKPDENGLRSRHEIKAKIEKMFDDHSIKANALEVKEMALKNVSESGSSFQNFETFIDHLRK</sequence>
<keyword evidence="3" id="KW-0808">Transferase</keyword>
<comment type="caution">
    <text evidence="8">The sequence shown here is derived from an EMBL/GenBank/DDBJ whole genome shotgun (WGS) entry which is preliminary data.</text>
</comment>
<evidence type="ECO:0000256" key="1">
    <source>
        <dbReference type="ARBA" id="ARBA00004370"/>
    </source>
</evidence>
<proteinExistence type="inferred from homology"/>
<feature type="transmembrane region" description="Helical" evidence="7">
    <location>
        <begin position="76"/>
        <end position="94"/>
    </location>
</feature>
<dbReference type="FunFam" id="3.40.50.2000:FF:000061">
    <property type="entry name" value="UDP-glycosyltransferase 83A1"/>
    <property type="match status" value="1"/>
</dbReference>
<dbReference type="InterPro" id="IPR005351">
    <property type="entry name" value="ASTER"/>
</dbReference>
<dbReference type="GO" id="GO:0016020">
    <property type="term" value="C:membrane"/>
    <property type="evidence" value="ECO:0007669"/>
    <property type="project" value="UniProtKB-SubCell"/>
</dbReference>
<dbReference type="PANTHER" id="PTHR11926:SF1412">
    <property type="entry name" value="UDP-GLYCOSYLTRANSFERASE 83A1-LIKE"/>
    <property type="match status" value="1"/>
</dbReference>
<evidence type="ECO:0000256" key="4">
    <source>
        <dbReference type="ARBA" id="ARBA00022692"/>
    </source>
</evidence>
<dbReference type="EMBL" id="JBFOLK010000013">
    <property type="protein sequence ID" value="KAL2465176.1"/>
    <property type="molecule type" value="Genomic_DNA"/>
</dbReference>
<feature type="transmembrane region" description="Helical" evidence="7">
    <location>
        <begin position="34"/>
        <end position="64"/>
    </location>
</feature>
<evidence type="ECO:0000313" key="8">
    <source>
        <dbReference type="EMBL" id="KAL2465176.1"/>
    </source>
</evidence>
<evidence type="ECO:0000256" key="7">
    <source>
        <dbReference type="SAM" id="Phobius"/>
    </source>
</evidence>